<dbReference type="PANTHER" id="PTHR36735">
    <property type="entry name" value="TRANSMEMBRANE PROTEIN"/>
    <property type="match status" value="1"/>
</dbReference>
<organism evidence="3 4">
    <name type="scientific">Saponaria officinalis</name>
    <name type="common">Common soapwort</name>
    <name type="synonym">Lychnis saponaria</name>
    <dbReference type="NCBI Taxonomy" id="3572"/>
    <lineage>
        <taxon>Eukaryota</taxon>
        <taxon>Viridiplantae</taxon>
        <taxon>Streptophyta</taxon>
        <taxon>Embryophyta</taxon>
        <taxon>Tracheophyta</taxon>
        <taxon>Spermatophyta</taxon>
        <taxon>Magnoliopsida</taxon>
        <taxon>eudicotyledons</taxon>
        <taxon>Gunneridae</taxon>
        <taxon>Pentapetalae</taxon>
        <taxon>Caryophyllales</taxon>
        <taxon>Caryophyllaceae</taxon>
        <taxon>Caryophylleae</taxon>
        <taxon>Saponaria</taxon>
    </lineage>
</organism>
<evidence type="ECO:0000256" key="2">
    <source>
        <dbReference type="SAM" id="Phobius"/>
    </source>
</evidence>
<dbReference type="Proteomes" id="UP001443914">
    <property type="component" value="Unassembled WGS sequence"/>
</dbReference>
<evidence type="ECO:0000313" key="4">
    <source>
        <dbReference type="Proteomes" id="UP001443914"/>
    </source>
</evidence>
<keyword evidence="2" id="KW-0472">Membrane</keyword>
<evidence type="ECO:0008006" key="5">
    <source>
        <dbReference type="Google" id="ProtNLM"/>
    </source>
</evidence>
<proteinExistence type="predicted"/>
<evidence type="ECO:0000313" key="3">
    <source>
        <dbReference type="EMBL" id="KAK9755280.1"/>
    </source>
</evidence>
<gene>
    <name evidence="3" type="ORF">RND81_01G014800</name>
</gene>
<accession>A0AAW1N555</accession>
<sequence length="165" mass="17752">MMSLTTSSISPLNVLHINKFKPKHILHSQTTNLSYEPLISSLILSKQNRNPTVLRASPTDVPADVAVDVVAADAGQQIVSATSSGDDGVSSIISALLLIAFIALSILTVGVVYIAVTDFLTKREKDKFEKEEAAKMKKKGGKKKVAARARTGPRGFGQKIEDFDD</sequence>
<name>A0AAW1N555_SAPOF</name>
<protein>
    <recommendedName>
        <fullName evidence="5">Transmembrane protein</fullName>
    </recommendedName>
</protein>
<feature type="transmembrane region" description="Helical" evidence="2">
    <location>
        <begin position="92"/>
        <end position="116"/>
    </location>
</feature>
<dbReference type="PANTHER" id="PTHR36735:SF1">
    <property type="entry name" value="TRANSMEMBRANE PROTEIN"/>
    <property type="match status" value="1"/>
</dbReference>
<reference evidence="3" key="1">
    <citation type="submission" date="2024-03" db="EMBL/GenBank/DDBJ databases">
        <title>WGS assembly of Saponaria officinalis var. Norfolk2.</title>
        <authorList>
            <person name="Jenkins J."/>
            <person name="Shu S."/>
            <person name="Grimwood J."/>
            <person name="Barry K."/>
            <person name="Goodstein D."/>
            <person name="Schmutz J."/>
            <person name="Leebens-Mack J."/>
            <person name="Osbourn A."/>
        </authorList>
    </citation>
    <scope>NUCLEOTIDE SEQUENCE [LARGE SCALE GENOMIC DNA]</scope>
    <source>
        <strain evidence="3">JIC</strain>
    </source>
</reference>
<evidence type="ECO:0000256" key="1">
    <source>
        <dbReference type="SAM" id="MobiDB-lite"/>
    </source>
</evidence>
<dbReference type="GO" id="GO:0009535">
    <property type="term" value="C:chloroplast thylakoid membrane"/>
    <property type="evidence" value="ECO:0007669"/>
    <property type="project" value="TreeGrafter"/>
</dbReference>
<keyword evidence="4" id="KW-1185">Reference proteome</keyword>
<dbReference type="EMBL" id="JBDFQZ010000001">
    <property type="protein sequence ID" value="KAK9755280.1"/>
    <property type="molecule type" value="Genomic_DNA"/>
</dbReference>
<dbReference type="AlphaFoldDB" id="A0AAW1N555"/>
<keyword evidence="2" id="KW-1133">Transmembrane helix</keyword>
<feature type="region of interest" description="Disordered" evidence="1">
    <location>
        <begin position="130"/>
        <end position="165"/>
    </location>
</feature>
<comment type="caution">
    <text evidence="3">The sequence shown here is derived from an EMBL/GenBank/DDBJ whole genome shotgun (WGS) entry which is preliminary data.</text>
</comment>
<keyword evidence="2" id="KW-0812">Transmembrane</keyword>
<feature type="compositionally biased region" description="Basic residues" evidence="1">
    <location>
        <begin position="136"/>
        <end position="147"/>
    </location>
</feature>